<dbReference type="AlphaFoldDB" id="A0A0R3Q281"/>
<keyword evidence="3" id="KW-1185">Reference proteome</keyword>
<evidence type="ECO:0000313" key="3">
    <source>
        <dbReference type="Proteomes" id="UP000267027"/>
    </source>
</evidence>
<dbReference type="Proteomes" id="UP000267027">
    <property type="component" value="Unassembled WGS sequence"/>
</dbReference>
<organism evidence="4">
    <name type="scientific">Angiostrongylus costaricensis</name>
    <name type="common">Nematode worm</name>
    <dbReference type="NCBI Taxonomy" id="334426"/>
    <lineage>
        <taxon>Eukaryota</taxon>
        <taxon>Metazoa</taxon>
        <taxon>Ecdysozoa</taxon>
        <taxon>Nematoda</taxon>
        <taxon>Chromadorea</taxon>
        <taxon>Rhabditida</taxon>
        <taxon>Rhabditina</taxon>
        <taxon>Rhabditomorpha</taxon>
        <taxon>Strongyloidea</taxon>
        <taxon>Metastrongylidae</taxon>
        <taxon>Angiostrongylus</taxon>
    </lineage>
</organism>
<reference evidence="4" key="1">
    <citation type="submission" date="2017-02" db="UniProtKB">
        <authorList>
            <consortium name="WormBaseParasite"/>
        </authorList>
    </citation>
    <scope>IDENTIFICATION</scope>
</reference>
<reference evidence="2 3" key="2">
    <citation type="submission" date="2018-11" db="EMBL/GenBank/DDBJ databases">
        <authorList>
            <consortium name="Pathogen Informatics"/>
        </authorList>
    </citation>
    <scope>NUCLEOTIDE SEQUENCE [LARGE SCALE GENOMIC DNA]</scope>
    <source>
        <strain evidence="2 3">Costa Rica</strain>
    </source>
</reference>
<sequence>MMYDRKKYKLLPPDIIIISTISIVYKRASLSEDASFEEMASEENLTRHEGEAATSRRTTSMDHRLGPSALRTKTSKR</sequence>
<accession>A0A0R3Q281</accession>
<name>A0A0R3Q281_ANGCS</name>
<evidence type="ECO:0000313" key="4">
    <source>
        <dbReference type="WBParaSite" id="ACOC_0001317901-mRNA-1"/>
    </source>
</evidence>
<proteinExistence type="predicted"/>
<dbReference type="WBParaSite" id="ACOC_0001317901-mRNA-1">
    <property type="protein sequence ID" value="ACOC_0001317901-mRNA-1"/>
    <property type="gene ID" value="ACOC_0001317901"/>
</dbReference>
<protein>
    <submittedName>
        <fullName evidence="2 4">Uncharacterized protein</fullName>
    </submittedName>
</protein>
<dbReference type="EMBL" id="UYYA01005585">
    <property type="protein sequence ID" value="VDM64765.1"/>
    <property type="molecule type" value="Genomic_DNA"/>
</dbReference>
<gene>
    <name evidence="2" type="ORF">ACOC_LOCUS13180</name>
</gene>
<feature type="region of interest" description="Disordered" evidence="1">
    <location>
        <begin position="39"/>
        <end position="77"/>
    </location>
</feature>
<evidence type="ECO:0000256" key="1">
    <source>
        <dbReference type="SAM" id="MobiDB-lite"/>
    </source>
</evidence>
<evidence type="ECO:0000313" key="2">
    <source>
        <dbReference type="EMBL" id="VDM64765.1"/>
    </source>
</evidence>